<feature type="domain" description="Terminase large subunit-like ATPase" evidence="1">
    <location>
        <begin position="82"/>
        <end position="224"/>
    </location>
</feature>
<sequence length="587" mass="66607">MPDLLTLAPGVEVVRPDDGTRLRYSEDEVALVRDFFSLLVFGQNEWAGQPFVLSAWEEEAIRQFYGVQAQDEDGAWSRYRRYLYEEIPKKNGKSEFAAGLGLYHLIADGEARPQVGIFAADKTNADIIYQCAKYMVEHTALGQPEHDPLVWCRDSVREIRSRDGGVMKVYSSDASTKHGFSFSAIIIDELHAQPNRRLWDVLTAGSDAARRQQAVIVLTTAGDDPDRRSIGWEIHEKCRRLLAWRRGEPERELDSDLPEWCPIMFGVGILTGDDPDRIDALDIYDEKLWYACNPGLGHNLRLSDFRREARAARQSEAAERLFRWLRLNQWIAVKSVGWVPVTIYDKTQFNRPEWAGMNVLARRRAVREYLRGKRCFGGLDLSKSTDLTALVLLFPPQEGLETWVALFWGWVPLDDLEARETRDGVPYGDWIRADFLQGCAGDIIDYDAVEQTIWQAAEEFDLACLGLDPAMSWTLSQRLMQSTAEHEAIQVVEIRQNMTGMSPATKQLELLLRKGMMLHEHNTAARWCFGNVRCATDGNENMKPMKNRSVGRIDIAVAWIIAMAAAMLCDTEKPDLAAALGRADFTL</sequence>
<evidence type="ECO:0000259" key="1">
    <source>
        <dbReference type="Pfam" id="PF03354"/>
    </source>
</evidence>
<dbReference type="InterPro" id="IPR046462">
    <property type="entry name" value="TerL_nuclease"/>
</dbReference>
<dbReference type="Gene3D" id="3.40.50.300">
    <property type="entry name" value="P-loop containing nucleotide triphosphate hydrolases"/>
    <property type="match status" value="1"/>
</dbReference>
<accession>A0A8S5LH29</accession>
<evidence type="ECO:0000313" key="3">
    <source>
        <dbReference type="EMBL" id="DAD69348.1"/>
    </source>
</evidence>
<dbReference type="PANTHER" id="PTHR41287:SF1">
    <property type="entry name" value="PROTEIN YMFN"/>
    <property type="match status" value="1"/>
</dbReference>
<organism evidence="3">
    <name type="scientific">Siphoviridae sp. ctxS04</name>
    <dbReference type="NCBI Taxonomy" id="2823610"/>
    <lineage>
        <taxon>Viruses</taxon>
        <taxon>Duplodnaviria</taxon>
        <taxon>Heunggongvirae</taxon>
        <taxon>Uroviricota</taxon>
        <taxon>Caudoviricetes</taxon>
    </lineage>
</organism>
<reference evidence="3" key="1">
    <citation type="journal article" date="2021" name="Proc. Natl. Acad. Sci. U.S.A.">
        <title>A Catalog of Tens of Thousands of Viruses from Human Metagenomes Reveals Hidden Associations with Chronic Diseases.</title>
        <authorList>
            <person name="Tisza M.J."/>
            <person name="Buck C.B."/>
        </authorList>
    </citation>
    <scope>NUCLEOTIDE SEQUENCE</scope>
    <source>
        <strain evidence="3">CtxS04</strain>
    </source>
</reference>
<dbReference type="Pfam" id="PF20441">
    <property type="entry name" value="TerL_nuclease"/>
    <property type="match status" value="1"/>
</dbReference>
<feature type="domain" description="Terminase large subunit-like endonuclease" evidence="2">
    <location>
        <begin position="281"/>
        <end position="567"/>
    </location>
</feature>
<evidence type="ECO:0000259" key="2">
    <source>
        <dbReference type="Pfam" id="PF20441"/>
    </source>
</evidence>
<dbReference type="EMBL" id="BK014719">
    <property type="protein sequence ID" value="DAD69348.1"/>
    <property type="molecule type" value="Genomic_DNA"/>
</dbReference>
<dbReference type="InterPro" id="IPR005021">
    <property type="entry name" value="Terminase_largesu-like"/>
</dbReference>
<dbReference type="InterPro" id="IPR027417">
    <property type="entry name" value="P-loop_NTPase"/>
</dbReference>
<proteinExistence type="predicted"/>
<dbReference type="GO" id="GO:0004519">
    <property type="term" value="F:endonuclease activity"/>
    <property type="evidence" value="ECO:0007669"/>
    <property type="project" value="InterPro"/>
</dbReference>
<dbReference type="PANTHER" id="PTHR41287">
    <property type="match status" value="1"/>
</dbReference>
<dbReference type="InterPro" id="IPR046461">
    <property type="entry name" value="TerL_ATPase"/>
</dbReference>
<name>A0A8S5LH29_9CAUD</name>
<dbReference type="Pfam" id="PF03354">
    <property type="entry name" value="TerL_ATPase"/>
    <property type="match status" value="1"/>
</dbReference>
<protein>
    <submittedName>
        <fullName evidence="3">Large Terminase</fullName>
    </submittedName>
</protein>